<sequence>MRRQKVAILFGVPDIHGLAGGTKMEVHDALTSFILMYAKRGLVVVADEDGELGSAARIPYFLKKWGQANGYLACQFQIKFFAGVKNDAEFLAAKNAIRPLFQCFRIVGSTFEEILHLFEIQLPAFNVNPIPELGGF</sequence>
<dbReference type="Proteomes" id="UP000016426">
    <property type="component" value="Unassembled WGS sequence"/>
</dbReference>
<organism evidence="1 2">
    <name type="scientific">Pseudogulbenkiania ferrooxidans EGD-HP2</name>
    <dbReference type="NCBI Taxonomy" id="1388764"/>
    <lineage>
        <taxon>Bacteria</taxon>
        <taxon>Pseudomonadati</taxon>
        <taxon>Pseudomonadota</taxon>
        <taxon>Betaproteobacteria</taxon>
        <taxon>Neisseriales</taxon>
        <taxon>Chromobacteriaceae</taxon>
        <taxon>Pseudogulbenkiania</taxon>
    </lineage>
</organism>
<evidence type="ECO:0000313" key="2">
    <source>
        <dbReference type="Proteomes" id="UP000016426"/>
    </source>
</evidence>
<protein>
    <submittedName>
        <fullName evidence="1">Uncharacterized protein</fullName>
    </submittedName>
</protein>
<keyword evidence="2" id="KW-1185">Reference proteome</keyword>
<evidence type="ECO:0000313" key="1">
    <source>
        <dbReference type="EMBL" id="ERE00117.1"/>
    </source>
</evidence>
<proteinExistence type="predicted"/>
<accession>A0ABN0N287</accession>
<name>A0ABN0N287_9NEIS</name>
<reference evidence="1 2" key="1">
    <citation type="journal article" date="2013" name="Genome Announc.">
        <title>Genome Sequence of the Pigment-Producing Bacterium Pseudogulbenkiania ferrooxidans, Isolated from Loktak Lake.</title>
        <authorList>
            <person name="Puranik S."/>
            <person name="Talkal R."/>
            <person name="Qureshi A."/>
            <person name="Khardenavis A."/>
            <person name="Kapley A."/>
            <person name="Purohit H.J."/>
        </authorList>
    </citation>
    <scope>NUCLEOTIDE SEQUENCE [LARGE SCALE GENOMIC DNA]</scope>
    <source>
        <strain evidence="1 2">EGD-HP2</strain>
    </source>
</reference>
<dbReference type="EMBL" id="AVPH01000284">
    <property type="protein sequence ID" value="ERE00117.1"/>
    <property type="molecule type" value="Genomic_DNA"/>
</dbReference>
<comment type="caution">
    <text evidence="1">The sequence shown here is derived from an EMBL/GenBank/DDBJ whole genome shotgun (WGS) entry which is preliminary data.</text>
</comment>
<gene>
    <name evidence="1" type="ORF">O166_16220</name>
</gene>